<sequence>MTYWRYLKYLIDSKFTYDTDKTESQSLQVTTKNDSGPQNDKSKISTTSITETQPTGITIPSAESQTTAPTISQNQNISKENHENKIIQTRAIKIIEKVDPATGRQITDIQSSGPNDIQIDGQTLHLEGKNSFHIIGQNVQIKGSNENVSKVGTKKKLKK</sequence>
<organism evidence="1 2">
    <name type="scientific">Panagrolaimus sp. ES5</name>
    <dbReference type="NCBI Taxonomy" id="591445"/>
    <lineage>
        <taxon>Eukaryota</taxon>
        <taxon>Metazoa</taxon>
        <taxon>Ecdysozoa</taxon>
        <taxon>Nematoda</taxon>
        <taxon>Chromadorea</taxon>
        <taxon>Rhabditida</taxon>
        <taxon>Tylenchina</taxon>
        <taxon>Panagrolaimomorpha</taxon>
        <taxon>Panagrolaimoidea</taxon>
        <taxon>Panagrolaimidae</taxon>
        <taxon>Panagrolaimus</taxon>
    </lineage>
</organism>
<accession>A0AC34G0C9</accession>
<evidence type="ECO:0000313" key="2">
    <source>
        <dbReference type="WBParaSite" id="ES5_v2.g23071.t1"/>
    </source>
</evidence>
<proteinExistence type="predicted"/>
<evidence type="ECO:0000313" key="1">
    <source>
        <dbReference type="Proteomes" id="UP000887579"/>
    </source>
</evidence>
<protein>
    <submittedName>
        <fullName evidence="2">DUF5666 domain-containing protein</fullName>
    </submittedName>
</protein>
<name>A0AC34G0C9_9BILA</name>
<dbReference type="WBParaSite" id="ES5_v2.g23071.t1">
    <property type="protein sequence ID" value="ES5_v2.g23071.t1"/>
    <property type="gene ID" value="ES5_v2.g23071"/>
</dbReference>
<dbReference type="Proteomes" id="UP000887579">
    <property type="component" value="Unplaced"/>
</dbReference>
<reference evidence="2" key="1">
    <citation type="submission" date="2022-11" db="UniProtKB">
        <authorList>
            <consortium name="WormBaseParasite"/>
        </authorList>
    </citation>
    <scope>IDENTIFICATION</scope>
</reference>